<dbReference type="Pfam" id="PF00534">
    <property type="entry name" value="Glycos_transf_1"/>
    <property type="match status" value="1"/>
</dbReference>
<name>A0A0G0DVI5_9BACT</name>
<proteinExistence type="predicted"/>
<keyword evidence="1 3" id="KW-0808">Transferase</keyword>
<evidence type="ECO:0000256" key="1">
    <source>
        <dbReference type="ARBA" id="ARBA00022679"/>
    </source>
</evidence>
<feature type="domain" description="Glycosyl transferase family 1" evidence="2">
    <location>
        <begin position="197"/>
        <end position="351"/>
    </location>
</feature>
<dbReference type="EMBL" id="LBPN01000012">
    <property type="protein sequence ID" value="KKP59142.1"/>
    <property type="molecule type" value="Genomic_DNA"/>
</dbReference>
<dbReference type="Gene3D" id="3.40.50.2000">
    <property type="entry name" value="Glycogen Phosphorylase B"/>
    <property type="match status" value="2"/>
</dbReference>
<dbReference type="STRING" id="1618434.UR52_C0012G0003"/>
<dbReference type="SUPFAM" id="SSF53756">
    <property type="entry name" value="UDP-Glycosyltransferase/glycogen phosphorylase"/>
    <property type="match status" value="1"/>
</dbReference>
<dbReference type="GO" id="GO:0009103">
    <property type="term" value="P:lipopolysaccharide biosynthetic process"/>
    <property type="evidence" value="ECO:0007669"/>
    <property type="project" value="TreeGrafter"/>
</dbReference>
<evidence type="ECO:0000313" key="3">
    <source>
        <dbReference type="EMBL" id="KKP59142.1"/>
    </source>
</evidence>
<sequence length="375" mass="41878">MQNKSKLGRKPRPQLTIGIDCGSLTPADEREKTGVATVVSNLLTSLSEIDQRNRYFLYGFGEIPSKIIQEFGNRAKKIILPKFGFEKIWLPLALKLTKPQIFIASSQVIISPEIPTLGFVYDVAFLKFPKLYKNFQKLKINTKKLVYSAKHIITISEASKQDIIEAYHLNDDFVTVAYPGIEKIFTMVGTKYVDTIPYFLYVGALKKTKNVPQIITGFAQFLQNATKPYRLVLVGSDRDLDPEIASTIKKLNLNKKVIIKGYVARHNLPKYYRGAVALVTPALYEGLGLPIIEAMACGTVVIAASNSSMPEIIQKAGILVNAQEATSIANALSEIAQNDSLRNKLSKASTKQSQKFNQVKFTRTVLKSIYRYCVE</sequence>
<dbReference type="GO" id="GO:0016757">
    <property type="term" value="F:glycosyltransferase activity"/>
    <property type="evidence" value="ECO:0007669"/>
    <property type="project" value="InterPro"/>
</dbReference>
<dbReference type="PANTHER" id="PTHR46401:SF2">
    <property type="entry name" value="GLYCOSYLTRANSFERASE WBBK-RELATED"/>
    <property type="match status" value="1"/>
</dbReference>
<gene>
    <name evidence="3" type="ORF">UR52_C0012G0003</name>
</gene>
<dbReference type="CDD" id="cd03809">
    <property type="entry name" value="GT4_MtfB-like"/>
    <property type="match status" value="1"/>
</dbReference>
<dbReference type="AlphaFoldDB" id="A0A0G0DVI5"/>
<dbReference type="InterPro" id="IPR001296">
    <property type="entry name" value="Glyco_trans_1"/>
</dbReference>
<evidence type="ECO:0000259" key="2">
    <source>
        <dbReference type="Pfam" id="PF00534"/>
    </source>
</evidence>
<protein>
    <submittedName>
        <fullName evidence="3">Glycosyl transferase group 1</fullName>
    </submittedName>
</protein>
<accession>A0A0G0DVI5</accession>
<dbReference type="Proteomes" id="UP000034176">
    <property type="component" value="Unassembled WGS sequence"/>
</dbReference>
<evidence type="ECO:0000313" key="4">
    <source>
        <dbReference type="Proteomes" id="UP000034176"/>
    </source>
</evidence>
<organism evidence="3 4">
    <name type="scientific">Candidatus Gottesmanbacteria bacterium GW2011_GWA1_34_13</name>
    <dbReference type="NCBI Taxonomy" id="1618434"/>
    <lineage>
        <taxon>Bacteria</taxon>
        <taxon>Candidatus Gottesmaniibacteriota</taxon>
    </lineage>
</organism>
<comment type="caution">
    <text evidence="3">The sequence shown here is derived from an EMBL/GenBank/DDBJ whole genome shotgun (WGS) entry which is preliminary data.</text>
</comment>
<dbReference type="PANTHER" id="PTHR46401">
    <property type="entry name" value="GLYCOSYLTRANSFERASE WBBK-RELATED"/>
    <property type="match status" value="1"/>
</dbReference>
<reference evidence="3 4" key="1">
    <citation type="journal article" date="2015" name="Nature">
        <title>rRNA introns, odd ribosomes, and small enigmatic genomes across a large radiation of phyla.</title>
        <authorList>
            <person name="Brown C.T."/>
            <person name="Hug L.A."/>
            <person name="Thomas B.C."/>
            <person name="Sharon I."/>
            <person name="Castelle C.J."/>
            <person name="Singh A."/>
            <person name="Wilkins M.J."/>
            <person name="Williams K.H."/>
            <person name="Banfield J.F."/>
        </authorList>
    </citation>
    <scope>NUCLEOTIDE SEQUENCE [LARGE SCALE GENOMIC DNA]</scope>
</reference>